<keyword evidence="2" id="KW-1188">Viral release from host cell</keyword>
<dbReference type="EMBL" id="JBEUOH010000013">
    <property type="protein sequence ID" value="KAL0880051.1"/>
    <property type="molecule type" value="Genomic_DNA"/>
</dbReference>
<dbReference type="Pfam" id="PF14223">
    <property type="entry name" value="Retrotran_gag_2"/>
    <property type="match status" value="1"/>
</dbReference>
<dbReference type="InterPro" id="IPR054722">
    <property type="entry name" value="PolX-like_BBD"/>
</dbReference>
<keyword evidence="20" id="KW-1185">Reference proteome</keyword>
<keyword evidence="8" id="KW-0378">Hydrolase</keyword>
<keyword evidence="14" id="KW-0917">Virion maturation</keyword>
<evidence type="ECO:0000256" key="11">
    <source>
        <dbReference type="ARBA" id="ARBA00022908"/>
    </source>
</evidence>
<evidence type="ECO:0000256" key="7">
    <source>
        <dbReference type="ARBA" id="ARBA00022759"/>
    </source>
</evidence>
<dbReference type="InterPro" id="IPR012337">
    <property type="entry name" value="RNaseH-like_sf"/>
</dbReference>
<reference evidence="19 20" key="1">
    <citation type="submission" date="2024-06" db="EMBL/GenBank/DDBJ databases">
        <title>A chromosome-level genome assembly of beet webworm, Loxostege sticticalis.</title>
        <authorList>
            <person name="Zhang Y."/>
        </authorList>
    </citation>
    <scope>NUCLEOTIDE SEQUENCE [LARGE SCALE GENOMIC DNA]</scope>
    <source>
        <strain evidence="19">AQ026</strain>
        <tissue evidence="19">Whole body</tissue>
    </source>
</reference>
<dbReference type="Pfam" id="PF22936">
    <property type="entry name" value="Pol_BBD"/>
    <property type="match status" value="1"/>
</dbReference>
<evidence type="ECO:0000259" key="18">
    <source>
        <dbReference type="Pfam" id="PF25597"/>
    </source>
</evidence>
<evidence type="ECO:0000259" key="17">
    <source>
        <dbReference type="Pfam" id="PF22936"/>
    </source>
</evidence>
<sequence>MSSSNNSLALIEKLTGRDNYATWRFAVKTFLEHEELWDCVEPSDPSQEIDKKRDTKARSKIILLVDPVNYFHIQESSTSKEVWNNLSRAFDDSGLTRRVGLLLDLCNTTLAECSNVEEYVSKIMTTAHKLRNIGFHVDDEWLGTLLLSGLPESYKPMIIAIESSGMKISSDSIKSKILQDVKQNESDLTAFASSQKFHNKNKSFSKGPRCYTCNKYGHKRKYQKNKESKQNQSSYAAVFIASSGYSDDWYIDSGASVHMTKHKNLFIEETTPDIKTIKVANNKSLPVQSSGKISLCVDNERAQYFVTFLDDYSKKIFVYILHNKSEVLEKFIEFKKLVENQLSRTIKVLRTDNGTLIERAKCMMLNAKLPKVYWAEAIHTAAYIINRSPTKCYKTPEEMWTGQKPNVSHMRTFGYEAMVHLPKEKRKKLDSKSQKLIFIGYCENTKGYRFLLPNSRKAIKSRDAIFLESTVKRDYVPIELTTNECSIQNKDCEELSSDDSFNTVTENKSQSDSEYFPDESIESSPERNITVRTRRQYKLASQEQEESSYLCFDEQLNN</sequence>
<keyword evidence="3" id="KW-0645">Protease</keyword>
<evidence type="ECO:0000256" key="15">
    <source>
        <dbReference type="ARBA" id="ARBA00023172"/>
    </source>
</evidence>
<evidence type="ECO:0000256" key="1">
    <source>
        <dbReference type="ARBA" id="ARBA00002180"/>
    </source>
</evidence>
<dbReference type="Pfam" id="PF25597">
    <property type="entry name" value="SH3_retrovirus"/>
    <property type="match status" value="1"/>
</dbReference>
<keyword evidence="6" id="KW-0547">Nucleotide-binding</keyword>
<evidence type="ECO:0000256" key="3">
    <source>
        <dbReference type="ARBA" id="ARBA00022670"/>
    </source>
</evidence>
<keyword evidence="5" id="KW-0479">Metal-binding</keyword>
<feature type="domain" description="Retrovirus-related Pol polyprotein from transposon TNT 1-94-like beta-barrel" evidence="17">
    <location>
        <begin position="249"/>
        <end position="301"/>
    </location>
</feature>
<evidence type="ECO:0000313" key="20">
    <source>
        <dbReference type="Proteomes" id="UP001549920"/>
    </source>
</evidence>
<keyword evidence="12" id="KW-0695">RNA-directed DNA polymerase</keyword>
<dbReference type="Gene3D" id="3.30.420.10">
    <property type="entry name" value="Ribonuclease H-like superfamily/Ribonuclease H"/>
    <property type="match status" value="2"/>
</dbReference>
<proteinExistence type="predicted"/>
<evidence type="ECO:0000256" key="5">
    <source>
        <dbReference type="ARBA" id="ARBA00022723"/>
    </source>
</evidence>
<evidence type="ECO:0000256" key="13">
    <source>
        <dbReference type="ARBA" id="ARBA00022932"/>
    </source>
</evidence>
<organism evidence="19 20">
    <name type="scientific">Loxostege sticticalis</name>
    <name type="common">Beet webworm moth</name>
    <dbReference type="NCBI Taxonomy" id="481309"/>
    <lineage>
        <taxon>Eukaryota</taxon>
        <taxon>Metazoa</taxon>
        <taxon>Ecdysozoa</taxon>
        <taxon>Arthropoda</taxon>
        <taxon>Hexapoda</taxon>
        <taxon>Insecta</taxon>
        <taxon>Pterygota</taxon>
        <taxon>Neoptera</taxon>
        <taxon>Endopterygota</taxon>
        <taxon>Lepidoptera</taxon>
        <taxon>Glossata</taxon>
        <taxon>Ditrysia</taxon>
        <taxon>Pyraloidea</taxon>
        <taxon>Crambidae</taxon>
        <taxon>Pyraustinae</taxon>
        <taxon>Loxostege</taxon>
    </lineage>
</organism>
<comment type="caution">
    <text evidence="19">The sequence shown here is derived from an EMBL/GenBank/DDBJ whole genome shotgun (WGS) entry which is preliminary data.</text>
</comment>
<dbReference type="PANTHER" id="PTHR42648">
    <property type="entry name" value="TRANSPOSASE, PUTATIVE-RELATED"/>
    <property type="match status" value="1"/>
</dbReference>
<evidence type="ECO:0000256" key="2">
    <source>
        <dbReference type="ARBA" id="ARBA00022612"/>
    </source>
</evidence>
<gene>
    <name evidence="19" type="ORF">ABMA27_002544</name>
</gene>
<evidence type="ECO:0000256" key="9">
    <source>
        <dbReference type="ARBA" id="ARBA00022840"/>
    </source>
</evidence>
<keyword evidence="13" id="KW-0548">Nucleotidyltransferase</keyword>
<evidence type="ECO:0000256" key="16">
    <source>
        <dbReference type="SAM" id="MobiDB-lite"/>
    </source>
</evidence>
<dbReference type="InterPro" id="IPR036397">
    <property type="entry name" value="RNaseH_sf"/>
</dbReference>
<evidence type="ECO:0000256" key="10">
    <source>
        <dbReference type="ARBA" id="ARBA00022842"/>
    </source>
</evidence>
<name>A0ABR3HU12_LOXSC</name>
<keyword evidence="4" id="KW-0540">Nuclease</keyword>
<feature type="domain" description="Retroviral polymerase SH3-like" evidence="18">
    <location>
        <begin position="416"/>
        <end position="473"/>
    </location>
</feature>
<evidence type="ECO:0008006" key="21">
    <source>
        <dbReference type="Google" id="ProtNLM"/>
    </source>
</evidence>
<evidence type="ECO:0000256" key="12">
    <source>
        <dbReference type="ARBA" id="ARBA00022918"/>
    </source>
</evidence>
<keyword evidence="10" id="KW-0460">Magnesium</keyword>
<dbReference type="InterPro" id="IPR039537">
    <property type="entry name" value="Retrotran_Ty1/copia-like"/>
</dbReference>
<evidence type="ECO:0000313" key="19">
    <source>
        <dbReference type="EMBL" id="KAL0880051.1"/>
    </source>
</evidence>
<dbReference type="PANTHER" id="PTHR42648:SF11">
    <property type="entry name" value="TRANSPOSON TY4-P GAG-POL POLYPROTEIN"/>
    <property type="match status" value="1"/>
</dbReference>
<keyword evidence="13" id="KW-0239">DNA-directed DNA polymerase</keyword>
<keyword evidence="11" id="KW-0229">DNA integration</keyword>
<feature type="compositionally biased region" description="Polar residues" evidence="16">
    <location>
        <begin position="498"/>
        <end position="513"/>
    </location>
</feature>
<protein>
    <recommendedName>
        <fullName evidence="21">Retrovirus-related Pol polyprotein from transposon TNT 1-94</fullName>
    </recommendedName>
</protein>
<comment type="function">
    <text evidence="1">The aspartyl protease (PR) mediates the proteolytic cleavages of the Gag and Gag-Pol polyproteins after assembly of the VLP.</text>
</comment>
<evidence type="ECO:0000256" key="4">
    <source>
        <dbReference type="ARBA" id="ARBA00022722"/>
    </source>
</evidence>
<keyword evidence="7" id="KW-0255">Endonuclease</keyword>
<feature type="region of interest" description="Disordered" evidence="16">
    <location>
        <begin position="497"/>
        <end position="528"/>
    </location>
</feature>
<dbReference type="Proteomes" id="UP001549920">
    <property type="component" value="Unassembled WGS sequence"/>
</dbReference>
<evidence type="ECO:0000256" key="8">
    <source>
        <dbReference type="ARBA" id="ARBA00022801"/>
    </source>
</evidence>
<keyword evidence="15" id="KW-0233">DNA recombination</keyword>
<keyword evidence="9" id="KW-0067">ATP-binding</keyword>
<dbReference type="SUPFAM" id="SSF53098">
    <property type="entry name" value="Ribonuclease H-like"/>
    <property type="match status" value="1"/>
</dbReference>
<accession>A0ABR3HU12</accession>
<evidence type="ECO:0000256" key="6">
    <source>
        <dbReference type="ARBA" id="ARBA00022741"/>
    </source>
</evidence>
<keyword evidence="13" id="KW-0808">Transferase</keyword>
<dbReference type="InterPro" id="IPR057670">
    <property type="entry name" value="SH3_retrovirus"/>
</dbReference>
<evidence type="ECO:0000256" key="14">
    <source>
        <dbReference type="ARBA" id="ARBA00023113"/>
    </source>
</evidence>